<comment type="catalytic activity">
    <reaction evidence="2">
        <text>allantoate + H2O = (S)-ureidoglycolate + urea</text>
        <dbReference type="Rhea" id="RHEA:11016"/>
        <dbReference type="ChEBI" id="CHEBI:15377"/>
        <dbReference type="ChEBI" id="CHEBI:16199"/>
        <dbReference type="ChEBI" id="CHEBI:17536"/>
        <dbReference type="ChEBI" id="CHEBI:57296"/>
        <dbReference type="EC" id="3.5.3.4"/>
    </reaction>
</comment>
<keyword evidence="2 4" id="KW-0378">Hydrolase</keyword>
<comment type="caution">
    <text evidence="4">The sequence shown here is derived from an EMBL/GenBank/DDBJ whole genome shotgun (WGS) entry which is preliminary data.</text>
</comment>
<dbReference type="SUPFAM" id="SSF49785">
    <property type="entry name" value="Galactose-binding domain-like"/>
    <property type="match status" value="2"/>
</dbReference>
<protein>
    <recommendedName>
        <fullName evidence="2">Probable allantoicase</fullName>
        <ecNumber evidence="2">3.5.3.4</ecNumber>
    </recommendedName>
    <alternativeName>
        <fullName evidence="2">Allantoate amidinohydrolase</fullName>
    </alternativeName>
</protein>
<gene>
    <name evidence="2 4" type="primary">alc</name>
    <name evidence="4" type="ORF">FAZ78_09935</name>
</gene>
<proteinExistence type="inferred from homology"/>
<feature type="domain" description="Allantoicase" evidence="3">
    <location>
        <begin position="193"/>
        <end position="335"/>
    </location>
</feature>
<organism evidence="4 5">
    <name type="scientific">Cereibacter changlensis</name>
    <dbReference type="NCBI Taxonomy" id="402884"/>
    <lineage>
        <taxon>Bacteria</taxon>
        <taxon>Pseudomonadati</taxon>
        <taxon>Pseudomonadota</taxon>
        <taxon>Alphaproteobacteria</taxon>
        <taxon>Rhodobacterales</taxon>
        <taxon>Paracoccaceae</taxon>
        <taxon>Cereibacter</taxon>
    </lineage>
</organism>
<dbReference type="NCBIfam" id="TIGR02961">
    <property type="entry name" value="allantoicase"/>
    <property type="match status" value="1"/>
</dbReference>
<feature type="domain" description="Allantoicase" evidence="3">
    <location>
        <begin position="37"/>
        <end position="176"/>
    </location>
</feature>
<accession>A0A4U0Z5D1</accession>
<dbReference type="InterPro" id="IPR005164">
    <property type="entry name" value="Allantoicase"/>
</dbReference>
<dbReference type="Proteomes" id="UP000306340">
    <property type="component" value="Unassembled WGS sequence"/>
</dbReference>
<dbReference type="EC" id="3.5.3.4" evidence="2"/>
<comment type="similarity">
    <text evidence="1 2">Belongs to the allantoicase family.</text>
</comment>
<dbReference type="GO" id="GO:0004037">
    <property type="term" value="F:allantoicase activity"/>
    <property type="evidence" value="ECO:0007669"/>
    <property type="project" value="UniProtKB-UniRule"/>
</dbReference>
<dbReference type="Pfam" id="PF03561">
    <property type="entry name" value="Allantoicase"/>
    <property type="match status" value="2"/>
</dbReference>
<dbReference type="GO" id="GO:0000256">
    <property type="term" value="P:allantoin catabolic process"/>
    <property type="evidence" value="ECO:0007669"/>
    <property type="project" value="UniProtKB-UniRule"/>
</dbReference>
<evidence type="ECO:0000313" key="4">
    <source>
        <dbReference type="EMBL" id="TKA96713.1"/>
    </source>
</evidence>
<dbReference type="RefSeq" id="WP_136792391.1">
    <property type="nucleotide sequence ID" value="NZ_SWAU01000078.1"/>
</dbReference>
<sequence>MANGSNARELIREIAEIAPEVQALSRQWTDLADERLGGRVIAVSDEGFGPAQRILEAQRVHRYWFGADGYRYVDGWETRRRRSAGSEWCEIRLGRPGRIRGIVIDTSFFTGNYPMAATVEARQDGSDDWATVLPQVALSGHAQRLDLVEDPATYSHVRLSIHPDGGLARLRVFGEVRIDLPEGEVDLAALENGGRAVGANDAHFAAPAQMISPEPILDWGKGWETRRRREPGHDWAVLVLARPGRITRVEVDTSFYNGNQPEAISLQAAREDVRDPALLLNQAMFWPQILPPQKIEGGAHKTITAEILDHSPVTHVRVNIHPDGGITRLRLFGRAE</sequence>
<reference evidence="4 5" key="1">
    <citation type="submission" date="2019-04" db="EMBL/GenBank/DDBJ databases">
        <title>Crypto-aerobic microbial life in anoxic (sulfidic) marine sediments.</title>
        <authorList>
            <person name="Bhattacharya S."/>
            <person name="Roy C."/>
            <person name="Mondal N."/>
            <person name="Sarkar J."/>
            <person name="Mandal S."/>
            <person name="Rameez M.J."/>
            <person name="Ghosh W."/>
        </authorList>
    </citation>
    <scope>NUCLEOTIDE SEQUENCE [LARGE SCALE GENOMIC DNA]</scope>
    <source>
        <strain evidence="4 5">SBBC</strain>
    </source>
</reference>
<dbReference type="PANTHER" id="PTHR12045">
    <property type="entry name" value="ALLANTOICASE"/>
    <property type="match status" value="1"/>
</dbReference>
<evidence type="ECO:0000256" key="1">
    <source>
        <dbReference type="ARBA" id="ARBA00009242"/>
    </source>
</evidence>
<evidence type="ECO:0000256" key="2">
    <source>
        <dbReference type="HAMAP-Rule" id="MF_00813"/>
    </source>
</evidence>
<dbReference type="Gene3D" id="2.60.120.260">
    <property type="entry name" value="Galactose-binding domain-like"/>
    <property type="match status" value="2"/>
</dbReference>
<comment type="pathway">
    <text evidence="2">Nitrogen metabolism; (S)-allantoin degradation; (S)-ureidoglycolate from allantoate (aminidohydrolase route): step 1/1.</text>
</comment>
<evidence type="ECO:0000259" key="3">
    <source>
        <dbReference type="Pfam" id="PF03561"/>
    </source>
</evidence>
<dbReference type="PANTHER" id="PTHR12045:SF3">
    <property type="entry name" value="INACTIVE ALLANTOICASE-RELATED"/>
    <property type="match status" value="1"/>
</dbReference>
<dbReference type="HAMAP" id="MF_00813">
    <property type="entry name" value="Allantoicase"/>
    <property type="match status" value="1"/>
</dbReference>
<dbReference type="AlphaFoldDB" id="A0A4U0Z5D1"/>
<name>A0A4U0Z5D1_9RHOB</name>
<dbReference type="InterPro" id="IPR015908">
    <property type="entry name" value="Allantoicase_dom"/>
</dbReference>
<dbReference type="UniPathway" id="UPA00395">
    <property type="reaction ID" value="UER00654"/>
</dbReference>
<dbReference type="PIRSF" id="PIRSF016516">
    <property type="entry name" value="Allantoicase"/>
    <property type="match status" value="1"/>
</dbReference>
<dbReference type="EMBL" id="SWAU01000078">
    <property type="protein sequence ID" value="TKA96713.1"/>
    <property type="molecule type" value="Genomic_DNA"/>
</dbReference>
<evidence type="ECO:0000313" key="5">
    <source>
        <dbReference type="Proteomes" id="UP000306340"/>
    </source>
</evidence>
<dbReference type="GO" id="GO:0006144">
    <property type="term" value="P:purine nucleobase metabolic process"/>
    <property type="evidence" value="ECO:0007669"/>
    <property type="project" value="UniProtKB-KW"/>
</dbReference>
<keyword evidence="2" id="KW-0659">Purine metabolism</keyword>
<dbReference type="InterPro" id="IPR008979">
    <property type="entry name" value="Galactose-bd-like_sf"/>
</dbReference>